<feature type="compositionally biased region" description="Low complexity" evidence="14">
    <location>
        <begin position="758"/>
        <end position="767"/>
    </location>
</feature>
<evidence type="ECO:0000256" key="7">
    <source>
        <dbReference type="ARBA" id="ARBA00022782"/>
    </source>
</evidence>
<protein>
    <submittedName>
        <fullName evidence="17">Semaphorin 6A</fullName>
    </submittedName>
</protein>
<dbReference type="AlphaFoldDB" id="A0A8C2D5G4"/>
<dbReference type="SUPFAM" id="SSF101912">
    <property type="entry name" value="Sema domain"/>
    <property type="match status" value="1"/>
</dbReference>
<keyword evidence="6" id="KW-0732">Signal</keyword>
<keyword evidence="9 15" id="KW-1133">Transmembrane helix</keyword>
<feature type="region of interest" description="Disordered" evidence="14">
    <location>
        <begin position="609"/>
        <end position="633"/>
    </location>
</feature>
<keyword evidence="4" id="KW-1003">Cell membrane</keyword>
<dbReference type="InterPro" id="IPR015943">
    <property type="entry name" value="WD40/YVTN_repeat-like_dom_sf"/>
</dbReference>
<feature type="compositionally biased region" description="Polar residues" evidence="14">
    <location>
        <begin position="802"/>
        <end position="811"/>
    </location>
</feature>
<feature type="compositionally biased region" description="Polar residues" evidence="14">
    <location>
        <begin position="827"/>
        <end position="836"/>
    </location>
</feature>
<evidence type="ECO:0000256" key="8">
    <source>
        <dbReference type="ARBA" id="ARBA00022902"/>
    </source>
</evidence>
<dbReference type="Ensembl" id="ENSCCRT00020023098.1">
    <property type="protein sequence ID" value="ENSCCRP00020021013.1"/>
    <property type="gene ID" value="ENSCCRG00020009865.1"/>
</dbReference>
<dbReference type="InterPro" id="IPR001627">
    <property type="entry name" value="Semap_dom"/>
</dbReference>
<evidence type="ECO:0000256" key="14">
    <source>
        <dbReference type="SAM" id="MobiDB-lite"/>
    </source>
</evidence>
<dbReference type="PROSITE" id="PS51004">
    <property type="entry name" value="SEMA"/>
    <property type="match status" value="1"/>
</dbReference>
<dbReference type="SUPFAM" id="SSF103575">
    <property type="entry name" value="Plexin repeat"/>
    <property type="match status" value="1"/>
</dbReference>
<evidence type="ECO:0000313" key="17">
    <source>
        <dbReference type="Ensembl" id="ENSCCRP00020021013.1"/>
    </source>
</evidence>
<evidence type="ECO:0000256" key="4">
    <source>
        <dbReference type="ARBA" id="ARBA00022475"/>
    </source>
</evidence>
<dbReference type="GO" id="GO:0071526">
    <property type="term" value="P:semaphorin-plexin signaling pathway"/>
    <property type="evidence" value="ECO:0007669"/>
    <property type="project" value="TreeGrafter"/>
</dbReference>
<accession>A0A8C2D5G4</accession>
<feature type="region of interest" description="Disordered" evidence="14">
    <location>
        <begin position="699"/>
        <end position="725"/>
    </location>
</feature>
<feature type="domain" description="Sema" evidence="16">
    <location>
        <begin position="1"/>
        <end position="448"/>
    </location>
</feature>
<evidence type="ECO:0000256" key="15">
    <source>
        <dbReference type="SAM" id="Phobius"/>
    </source>
</evidence>
<dbReference type="GO" id="GO:0045499">
    <property type="term" value="F:chemorepellent activity"/>
    <property type="evidence" value="ECO:0007669"/>
    <property type="project" value="TreeGrafter"/>
</dbReference>
<reference evidence="17" key="1">
    <citation type="submission" date="2025-08" db="UniProtKB">
        <authorList>
            <consortium name="Ensembl"/>
        </authorList>
    </citation>
    <scope>IDENTIFICATION</scope>
</reference>
<dbReference type="Proteomes" id="UP000694701">
    <property type="component" value="Unplaced"/>
</dbReference>
<evidence type="ECO:0000256" key="5">
    <source>
        <dbReference type="ARBA" id="ARBA00022692"/>
    </source>
</evidence>
<dbReference type="GO" id="GO:0005886">
    <property type="term" value="C:plasma membrane"/>
    <property type="evidence" value="ECO:0007669"/>
    <property type="project" value="UniProtKB-SubCell"/>
</dbReference>
<organism evidence="17 18">
    <name type="scientific">Cyprinus carpio</name>
    <name type="common">Common carp</name>
    <dbReference type="NCBI Taxonomy" id="7962"/>
    <lineage>
        <taxon>Eukaryota</taxon>
        <taxon>Metazoa</taxon>
        <taxon>Chordata</taxon>
        <taxon>Craniata</taxon>
        <taxon>Vertebrata</taxon>
        <taxon>Euteleostomi</taxon>
        <taxon>Actinopterygii</taxon>
        <taxon>Neopterygii</taxon>
        <taxon>Teleostei</taxon>
        <taxon>Ostariophysi</taxon>
        <taxon>Cypriniformes</taxon>
        <taxon>Cyprinidae</taxon>
        <taxon>Cyprininae</taxon>
        <taxon>Cyprinus</taxon>
    </lineage>
</organism>
<sequence>MNRTLYVAARDHIYTVDIETADTEEIFFSKKLTWKSRQADVDTCRMKGKHKDECHNFIKVLLQQSDDSLFVCGTNAFNPSCRTYKVRLLDAVGDEISGMARCPYDAKHANVALFADGKLYSATVTDFLAIDAVIYRSLGDSPTLRTVKHDSKWLKEPYFVQAIDYGEFIYFFFREIAMEYNSMGKVVFPRVARVCKSDRGGSQRVLEKQWTSFLKTRLNCSIPGDSHFYFNILQAVTDVIHISGHDVVMATFSTPYNSIPGSAVCAYDMAEIAAAFTGRFKEQKSPDSTWTPVPEEKVPRPRPGVCAGSSSGEKFKVSNEFPDETLNFIKLHPLMDEAVPSIANRPWFLKTMVRYRLTRIAVDNAAGPQRNHTVVFLGSERGIVLKFLAKMRSGFLNDSLFLEELSVYNPEKCSIDGVEDKRIISMQIDSRSHSLFVAFTSCVVKVPLSRCERHGKCKKSCIASRDPYCGWVSEGMNFGNYCLITYCKTLFAGVIRETYHRERDQMVPVTLLAIAVILAFVMGAIFSGIVVYCVCDHRRRDFELPGRKDKDSVQSRRGSMNSVTKLTGLFEMQAKDGRPEAIMTPLMHNGRLTNGKMLIKADQHLDLTALPTPESTPMQPRRKPSRGSREWERNQNLINACTKDLASMGSPVIPTDLPLRASPGHIPSVVVLPLPQHQHEYVEQPHRGELTDDQASTLEYKSPKSPSLADGERAPPRVPQREASLGTMVPQMGKRLDVHSSVYGRGYPMSSGLKKQHNTNSSNSSHMSRNHSFRVETPPPPAPQRVDSMHVTSPPPVLSLSRHPSLSSYGSLSRHLKPDVPPKPNLVSLSTKRYCY</sequence>
<dbReference type="SMART" id="SM00630">
    <property type="entry name" value="Sema"/>
    <property type="match status" value="1"/>
</dbReference>
<dbReference type="PANTHER" id="PTHR11036">
    <property type="entry name" value="SEMAPHORIN"/>
    <property type="match status" value="1"/>
</dbReference>
<dbReference type="GO" id="GO:0001755">
    <property type="term" value="P:neural crest cell migration"/>
    <property type="evidence" value="ECO:0007669"/>
    <property type="project" value="TreeGrafter"/>
</dbReference>
<keyword evidence="3" id="KW-0217">Developmental protein</keyword>
<dbReference type="Pfam" id="PF01403">
    <property type="entry name" value="Sema"/>
    <property type="match status" value="1"/>
</dbReference>
<comment type="similarity">
    <text evidence="2">Belongs to the semaphorin family.</text>
</comment>
<evidence type="ECO:0000256" key="12">
    <source>
        <dbReference type="ARBA" id="ARBA00023180"/>
    </source>
</evidence>
<dbReference type="GO" id="GO:0030215">
    <property type="term" value="F:semaphorin receptor binding"/>
    <property type="evidence" value="ECO:0007669"/>
    <property type="project" value="InterPro"/>
</dbReference>
<evidence type="ECO:0000256" key="9">
    <source>
        <dbReference type="ARBA" id="ARBA00022989"/>
    </source>
</evidence>
<evidence type="ECO:0000313" key="18">
    <source>
        <dbReference type="Proteomes" id="UP000694701"/>
    </source>
</evidence>
<dbReference type="GO" id="GO:0007411">
    <property type="term" value="P:axon guidance"/>
    <property type="evidence" value="ECO:0007669"/>
    <property type="project" value="TreeGrafter"/>
</dbReference>
<evidence type="ECO:0000256" key="13">
    <source>
        <dbReference type="PROSITE-ProRule" id="PRU00352"/>
    </source>
</evidence>
<proteinExistence type="inferred from homology"/>
<feature type="region of interest" description="Disordered" evidence="14">
    <location>
        <begin position="741"/>
        <end position="836"/>
    </location>
</feature>
<keyword evidence="11" id="KW-1015">Disulfide bond</keyword>
<evidence type="ECO:0000256" key="1">
    <source>
        <dbReference type="ARBA" id="ARBA00004251"/>
    </source>
</evidence>
<evidence type="ECO:0000256" key="6">
    <source>
        <dbReference type="ARBA" id="ARBA00022729"/>
    </source>
</evidence>
<comment type="subcellular location">
    <subcellularLocation>
        <location evidence="1">Cell membrane</location>
        <topology evidence="1">Single-pass type I membrane protein</topology>
    </subcellularLocation>
</comment>
<feature type="region of interest" description="Disordered" evidence="14">
    <location>
        <begin position="283"/>
        <end position="311"/>
    </location>
</feature>
<dbReference type="InterPro" id="IPR036352">
    <property type="entry name" value="Semap_dom_sf"/>
</dbReference>
<dbReference type="FunFam" id="2.130.10.10:FF:000028">
    <property type="entry name" value="semaphorin-6A isoform X1"/>
    <property type="match status" value="1"/>
</dbReference>
<dbReference type="GO" id="GO:2001224">
    <property type="term" value="P:positive regulation of neuron migration"/>
    <property type="evidence" value="ECO:0007669"/>
    <property type="project" value="TreeGrafter"/>
</dbReference>
<keyword evidence="12" id="KW-0325">Glycoprotein</keyword>
<feature type="transmembrane region" description="Helical" evidence="15">
    <location>
        <begin position="511"/>
        <end position="535"/>
    </location>
</feature>
<keyword evidence="7" id="KW-0221">Differentiation</keyword>
<comment type="caution">
    <text evidence="13">Lacks conserved residue(s) required for the propagation of feature annotation.</text>
</comment>
<evidence type="ECO:0000256" key="2">
    <source>
        <dbReference type="ARBA" id="ARBA00009492"/>
    </source>
</evidence>
<name>A0A8C2D5G4_CYPCA</name>
<keyword evidence="5 15" id="KW-0812">Transmembrane</keyword>
<keyword evidence="8" id="KW-0524">Neurogenesis</keyword>
<evidence type="ECO:0000256" key="11">
    <source>
        <dbReference type="ARBA" id="ARBA00023157"/>
    </source>
</evidence>
<evidence type="ECO:0000256" key="3">
    <source>
        <dbReference type="ARBA" id="ARBA00022473"/>
    </source>
</evidence>
<evidence type="ECO:0000259" key="16">
    <source>
        <dbReference type="PROSITE" id="PS51004"/>
    </source>
</evidence>
<dbReference type="Gene3D" id="2.130.10.10">
    <property type="entry name" value="YVTN repeat-like/Quinoprotein amine dehydrogenase"/>
    <property type="match status" value="1"/>
</dbReference>
<dbReference type="Gene3D" id="3.30.1680.10">
    <property type="entry name" value="ligand-binding face of the semaphorins, domain 2"/>
    <property type="match status" value="1"/>
</dbReference>
<dbReference type="InterPro" id="IPR027231">
    <property type="entry name" value="Semaphorin"/>
</dbReference>
<keyword evidence="10 15" id="KW-0472">Membrane</keyword>
<evidence type="ECO:0000256" key="10">
    <source>
        <dbReference type="ARBA" id="ARBA00023136"/>
    </source>
</evidence>
<dbReference type="PANTHER" id="PTHR11036:SF12">
    <property type="entry name" value="SEMAPHORIN-6A"/>
    <property type="match status" value="1"/>
</dbReference>